<dbReference type="GO" id="GO:0030139">
    <property type="term" value="C:endocytic vesicle"/>
    <property type="evidence" value="ECO:0007669"/>
    <property type="project" value="TreeGrafter"/>
</dbReference>
<accession>A0AAJ7XDC1</accession>
<name>A0AAJ7XDC1_PETMA</name>
<gene>
    <name evidence="4" type="primary">LOC116953943</name>
</gene>
<feature type="region of interest" description="Disordered" evidence="1">
    <location>
        <begin position="194"/>
        <end position="268"/>
    </location>
</feature>
<proteinExistence type="predicted"/>
<feature type="compositionally biased region" description="Basic and acidic residues" evidence="1">
    <location>
        <begin position="337"/>
        <end position="346"/>
    </location>
</feature>
<evidence type="ECO:0000313" key="3">
    <source>
        <dbReference type="Proteomes" id="UP001318040"/>
    </source>
</evidence>
<dbReference type="Pfam" id="PF02204">
    <property type="entry name" value="VPS9"/>
    <property type="match status" value="1"/>
</dbReference>
<dbReference type="Gene3D" id="1.20.1050.80">
    <property type="entry name" value="VPS9 domain"/>
    <property type="match status" value="1"/>
</dbReference>
<dbReference type="PANTHER" id="PTHR23101:SF104">
    <property type="entry name" value="PROTEIN SPRINT"/>
    <property type="match status" value="1"/>
</dbReference>
<dbReference type="InterPro" id="IPR037191">
    <property type="entry name" value="VPS9_dom_sf"/>
</dbReference>
<feature type="compositionally biased region" description="Gly residues" evidence="1">
    <location>
        <begin position="135"/>
        <end position="148"/>
    </location>
</feature>
<dbReference type="AlphaFoldDB" id="A0AAJ7XDC1"/>
<dbReference type="Proteomes" id="UP001318040">
    <property type="component" value="Chromosome 53"/>
</dbReference>
<organism evidence="3 4">
    <name type="scientific">Petromyzon marinus</name>
    <name type="common">Sea lamprey</name>
    <dbReference type="NCBI Taxonomy" id="7757"/>
    <lineage>
        <taxon>Eukaryota</taxon>
        <taxon>Metazoa</taxon>
        <taxon>Chordata</taxon>
        <taxon>Craniata</taxon>
        <taxon>Vertebrata</taxon>
        <taxon>Cyclostomata</taxon>
        <taxon>Hyperoartia</taxon>
        <taxon>Petromyzontiformes</taxon>
        <taxon>Petromyzontidae</taxon>
        <taxon>Petromyzon</taxon>
    </lineage>
</organism>
<feature type="domain" description="VPS9" evidence="2">
    <location>
        <begin position="427"/>
        <end position="576"/>
    </location>
</feature>
<evidence type="ECO:0000259" key="2">
    <source>
        <dbReference type="PROSITE" id="PS51205"/>
    </source>
</evidence>
<dbReference type="PANTHER" id="PTHR23101">
    <property type="entry name" value="RAB GDP/GTP EXCHANGE FACTOR"/>
    <property type="match status" value="1"/>
</dbReference>
<feature type="compositionally biased region" description="Low complexity" evidence="1">
    <location>
        <begin position="326"/>
        <end position="336"/>
    </location>
</feature>
<dbReference type="GO" id="GO:0005085">
    <property type="term" value="F:guanyl-nucleotide exchange factor activity"/>
    <property type="evidence" value="ECO:0007669"/>
    <property type="project" value="InterPro"/>
</dbReference>
<dbReference type="PROSITE" id="PS51205">
    <property type="entry name" value="VPS9"/>
    <property type="match status" value="1"/>
</dbReference>
<dbReference type="Pfam" id="PF23268">
    <property type="entry name" value="RIN1"/>
    <property type="match status" value="1"/>
</dbReference>
<evidence type="ECO:0000313" key="4">
    <source>
        <dbReference type="RefSeq" id="XP_032830165.1"/>
    </source>
</evidence>
<feature type="region of interest" description="Disordered" evidence="1">
    <location>
        <begin position="326"/>
        <end position="369"/>
    </location>
</feature>
<dbReference type="RefSeq" id="XP_032830165.1">
    <property type="nucleotide sequence ID" value="XM_032974274.1"/>
</dbReference>
<dbReference type="SMART" id="SM00167">
    <property type="entry name" value="VPS9"/>
    <property type="match status" value="1"/>
</dbReference>
<dbReference type="InterPro" id="IPR045046">
    <property type="entry name" value="Vps9-like"/>
</dbReference>
<feature type="compositionally biased region" description="Polar residues" evidence="1">
    <location>
        <begin position="204"/>
        <end position="219"/>
    </location>
</feature>
<feature type="compositionally biased region" description="Acidic residues" evidence="1">
    <location>
        <begin position="347"/>
        <end position="357"/>
    </location>
</feature>
<feature type="region of interest" description="Disordered" evidence="1">
    <location>
        <begin position="101"/>
        <end position="178"/>
    </location>
</feature>
<sequence>MEPLVGHCDPRRPPGSCSPPVTSAPALGAARNCWSRRTVVHRPCKPRASTLATPRGGNIGVAWGTGSWNHLDLPEEPSASGSTWRPLCRAPSRSCESLLCGEGSGREAGQGDRRRGAGIVRGSADCGVGDSETGVFGGRGGRGGGSGDSGRDSGGGERVISHRSGGGGDAEEESVRSSTAVRSSLVSWLVQEIPLEPNPGDPSAPSTKQGSPYNSNLTTAPPIPDMHLPLSRASSTSSSSSSDDDDDDYTGIPVVAERPASASGPRVGGKRAALGRLVNGVLGALVSPERLLRHRVRVLMRDPATRLGELACCFRARVGQEVAAVEATRAAATPSRASEDEQRGEERGDEGDGEVEAAEEKEGETSPTFLQELGAALADIREEMSASRELEFGVLQLLPEESRESALESCLAACLLRPLHGAIVACLEARRGLDGSASRLARGLRAARGGPCPCMWCGGERPLPPPSVEGVRRTLAAMGRAYAPYGKVARLLAACRLVYDAMGTATSRGEALGADDFVPALVHVVSRVELPSLIVHVLYAMEMMNPLALHGEGGYYLTTLYGVLFMLEREQSGGRCERRGLSRRAQRSLHSWERRRTARLVRR</sequence>
<dbReference type="GO" id="GO:0031267">
    <property type="term" value="F:small GTPase binding"/>
    <property type="evidence" value="ECO:0007669"/>
    <property type="project" value="TreeGrafter"/>
</dbReference>
<dbReference type="SUPFAM" id="SSF109993">
    <property type="entry name" value="VPS9 domain"/>
    <property type="match status" value="1"/>
</dbReference>
<evidence type="ECO:0000256" key="1">
    <source>
        <dbReference type="SAM" id="MobiDB-lite"/>
    </source>
</evidence>
<keyword evidence="3" id="KW-1185">Reference proteome</keyword>
<dbReference type="GO" id="GO:0016192">
    <property type="term" value="P:vesicle-mediated transport"/>
    <property type="evidence" value="ECO:0007669"/>
    <property type="project" value="InterPro"/>
</dbReference>
<dbReference type="KEGG" id="pmrn:116953943"/>
<dbReference type="InterPro" id="IPR003123">
    <property type="entry name" value="VPS9"/>
</dbReference>
<feature type="region of interest" description="Disordered" evidence="1">
    <location>
        <begin position="1"/>
        <end position="26"/>
    </location>
</feature>
<protein>
    <submittedName>
        <fullName evidence="4">Ras and Rab interactor 1-like</fullName>
    </submittedName>
</protein>
<reference evidence="4" key="1">
    <citation type="submission" date="2025-08" db="UniProtKB">
        <authorList>
            <consortium name="RefSeq"/>
        </authorList>
    </citation>
    <scope>IDENTIFICATION</scope>
    <source>
        <tissue evidence="4">Sperm</tissue>
    </source>
</reference>
<dbReference type="GO" id="GO:0005829">
    <property type="term" value="C:cytosol"/>
    <property type="evidence" value="ECO:0007669"/>
    <property type="project" value="TreeGrafter"/>
</dbReference>